<reference evidence="1 2" key="1">
    <citation type="submission" date="2023-10" db="EMBL/GenBank/DDBJ databases">
        <authorList>
            <person name="Maclean D."/>
            <person name="Macfadyen A."/>
        </authorList>
    </citation>
    <scope>NUCLEOTIDE SEQUENCE [LARGE SCALE GENOMIC DNA]</scope>
</reference>
<dbReference type="EMBL" id="CAUYUE010000014">
    <property type="protein sequence ID" value="CAK0786380.1"/>
    <property type="molecule type" value="Genomic_DNA"/>
</dbReference>
<protein>
    <submittedName>
        <fullName evidence="1">Uncharacterized protein</fullName>
    </submittedName>
</protein>
<evidence type="ECO:0000313" key="1">
    <source>
        <dbReference type="EMBL" id="CAK0786380.1"/>
    </source>
</evidence>
<comment type="caution">
    <text evidence="1">The sequence shown here is derived from an EMBL/GenBank/DDBJ whole genome shotgun (WGS) entry which is preliminary data.</text>
</comment>
<name>A0AAV1IK29_9CHLO</name>
<dbReference type="Proteomes" id="UP001314263">
    <property type="component" value="Unassembled WGS sequence"/>
</dbReference>
<accession>A0AAV1IK29</accession>
<keyword evidence="2" id="KW-1185">Reference proteome</keyword>
<sequence>MPRPSHGAYRLRNLQQRQLQQRYQQLSLLVPSCSLISLEHLTLSGASISAQSALRLQHSVNASALTPLSAVSKAVSCSSANLSLTRLTGRHGIAPEDVMLLQGQSFFPTVTTLGPNLPQRWRTVHTTFRLILLMLHLPGYALVGESDNKTCAQVVHSLLLYLLSMGTPSALSALPLRLRAS</sequence>
<dbReference type="AlphaFoldDB" id="A0AAV1IK29"/>
<gene>
    <name evidence="1" type="ORF">CVIRNUC_009593</name>
</gene>
<evidence type="ECO:0000313" key="2">
    <source>
        <dbReference type="Proteomes" id="UP001314263"/>
    </source>
</evidence>
<proteinExistence type="predicted"/>
<organism evidence="1 2">
    <name type="scientific">Coccomyxa viridis</name>
    <dbReference type="NCBI Taxonomy" id="1274662"/>
    <lineage>
        <taxon>Eukaryota</taxon>
        <taxon>Viridiplantae</taxon>
        <taxon>Chlorophyta</taxon>
        <taxon>core chlorophytes</taxon>
        <taxon>Trebouxiophyceae</taxon>
        <taxon>Trebouxiophyceae incertae sedis</taxon>
        <taxon>Coccomyxaceae</taxon>
        <taxon>Coccomyxa</taxon>
    </lineage>
</organism>